<dbReference type="CDD" id="cd07721">
    <property type="entry name" value="yflN-like_MBL-fold"/>
    <property type="match status" value="1"/>
</dbReference>
<name>A0ABS3LG37_9ENTE</name>
<dbReference type="PANTHER" id="PTHR42951">
    <property type="entry name" value="METALLO-BETA-LACTAMASE DOMAIN-CONTAINING"/>
    <property type="match status" value="1"/>
</dbReference>
<evidence type="ECO:0000313" key="3">
    <source>
        <dbReference type="Proteomes" id="UP000664601"/>
    </source>
</evidence>
<evidence type="ECO:0000313" key="2">
    <source>
        <dbReference type="EMBL" id="MBO1308597.1"/>
    </source>
</evidence>
<keyword evidence="3" id="KW-1185">Reference proteome</keyword>
<reference evidence="2 3" key="1">
    <citation type="submission" date="2021-03" db="EMBL/GenBank/DDBJ databases">
        <title>Enterococcal diversity collection.</title>
        <authorList>
            <person name="Gilmore M.S."/>
            <person name="Schwartzman J."/>
            <person name="Van Tyne D."/>
            <person name="Martin M."/>
            <person name="Earl A.M."/>
            <person name="Manson A.L."/>
            <person name="Straub T."/>
            <person name="Salamzade R."/>
            <person name="Saavedra J."/>
            <person name="Lebreton F."/>
            <person name="Prichula J."/>
            <person name="Schaufler K."/>
            <person name="Gaca A."/>
            <person name="Sgardioli B."/>
            <person name="Wagenaar J."/>
            <person name="Strong T."/>
        </authorList>
    </citation>
    <scope>NUCLEOTIDE SEQUENCE [LARGE SCALE GENOMIC DNA]</scope>
    <source>
        <strain evidence="2 3">669A</strain>
    </source>
</reference>
<sequence>MKILKKRNLYQLTFMSAIFPVNCFVYEKSDCLMVFDMGMKGFVNEIKKLEEQTGKSVSTLLLTHAHGDHVNGVPKFREVFPKVKIGISARDKKLLAGDFSLLETEAPGKIKGGVPKAEVPVDFTFEPGEEIAGLKVIAAPGHTPGSVAFLNEDSVMIAGDAFQLWGGIAVAGIVRPLFPFPAFGTWDATTALESARKLVKLEPKLLAVGHGDLLENPTADMHTAIRTAERKLQLEENH</sequence>
<dbReference type="SMART" id="SM00849">
    <property type="entry name" value="Lactamase_B"/>
    <property type="match status" value="1"/>
</dbReference>
<dbReference type="SUPFAM" id="SSF56281">
    <property type="entry name" value="Metallo-hydrolase/oxidoreductase"/>
    <property type="match status" value="1"/>
</dbReference>
<dbReference type="InterPro" id="IPR001279">
    <property type="entry name" value="Metallo-B-lactamas"/>
</dbReference>
<dbReference type="InterPro" id="IPR036866">
    <property type="entry name" value="RibonucZ/Hydroxyglut_hydro"/>
</dbReference>
<dbReference type="RefSeq" id="WP_207675588.1">
    <property type="nucleotide sequence ID" value="NZ_JAFREM010000038.1"/>
</dbReference>
<dbReference type="Proteomes" id="UP000664601">
    <property type="component" value="Unassembled WGS sequence"/>
</dbReference>
<dbReference type="EMBL" id="JAFREM010000038">
    <property type="protein sequence ID" value="MBO1308597.1"/>
    <property type="molecule type" value="Genomic_DNA"/>
</dbReference>
<evidence type="ECO:0000259" key="1">
    <source>
        <dbReference type="SMART" id="SM00849"/>
    </source>
</evidence>
<gene>
    <name evidence="2" type="ORF">JZO70_20655</name>
</gene>
<feature type="domain" description="Metallo-beta-lactamase" evidence="1">
    <location>
        <begin position="20"/>
        <end position="210"/>
    </location>
</feature>
<protein>
    <submittedName>
        <fullName evidence="2">MBL fold metallo-hydrolase</fullName>
    </submittedName>
</protein>
<comment type="caution">
    <text evidence="2">The sequence shown here is derived from an EMBL/GenBank/DDBJ whole genome shotgun (WGS) entry which is preliminary data.</text>
</comment>
<dbReference type="Pfam" id="PF00753">
    <property type="entry name" value="Lactamase_B"/>
    <property type="match status" value="1"/>
</dbReference>
<dbReference type="Gene3D" id="3.60.15.10">
    <property type="entry name" value="Ribonuclease Z/Hydroxyacylglutathione hydrolase-like"/>
    <property type="match status" value="1"/>
</dbReference>
<proteinExistence type="predicted"/>
<dbReference type="PANTHER" id="PTHR42951:SF9">
    <property type="entry name" value="METAL-DEPENDENT HYDROLASE"/>
    <property type="match status" value="1"/>
</dbReference>
<dbReference type="InterPro" id="IPR050855">
    <property type="entry name" value="NDM-1-like"/>
</dbReference>
<accession>A0ABS3LG37</accession>
<organism evidence="2 3">
    <name type="scientific">Candidatus Enterococcus moelleringii</name>
    <dbReference type="NCBI Taxonomy" id="2815325"/>
    <lineage>
        <taxon>Bacteria</taxon>
        <taxon>Bacillati</taxon>
        <taxon>Bacillota</taxon>
        <taxon>Bacilli</taxon>
        <taxon>Lactobacillales</taxon>
        <taxon>Enterococcaceae</taxon>
        <taxon>Enterococcus</taxon>
    </lineage>
</organism>